<dbReference type="Proteomes" id="UP000094801">
    <property type="component" value="Unassembled WGS sequence"/>
</dbReference>
<evidence type="ECO:0000313" key="2">
    <source>
        <dbReference type="Proteomes" id="UP000094801"/>
    </source>
</evidence>
<accession>A0A1E4SU83</accession>
<evidence type="ECO:0000313" key="1">
    <source>
        <dbReference type="EMBL" id="ODV83076.1"/>
    </source>
</evidence>
<dbReference type="AlphaFoldDB" id="A0A1E4SU83"/>
<protein>
    <submittedName>
        <fullName evidence="1">Uncharacterized protein</fullName>
    </submittedName>
</protein>
<gene>
    <name evidence="1" type="ORF">CANARDRAFT_30304</name>
</gene>
<organism evidence="1 2">
    <name type="scientific">[Candida] arabinofermentans NRRL YB-2248</name>
    <dbReference type="NCBI Taxonomy" id="983967"/>
    <lineage>
        <taxon>Eukaryota</taxon>
        <taxon>Fungi</taxon>
        <taxon>Dikarya</taxon>
        <taxon>Ascomycota</taxon>
        <taxon>Saccharomycotina</taxon>
        <taxon>Pichiomycetes</taxon>
        <taxon>Pichiales</taxon>
        <taxon>Pichiaceae</taxon>
        <taxon>Ogataea</taxon>
        <taxon>Ogataea/Candida clade</taxon>
    </lineage>
</organism>
<dbReference type="STRING" id="983967.A0A1E4SU83"/>
<reference evidence="2" key="1">
    <citation type="submission" date="2016-04" db="EMBL/GenBank/DDBJ databases">
        <title>Comparative genomics of biotechnologically important yeasts.</title>
        <authorList>
            <consortium name="DOE Joint Genome Institute"/>
            <person name="Riley R."/>
            <person name="Haridas S."/>
            <person name="Wolfe K.H."/>
            <person name="Lopes M.R."/>
            <person name="Hittinger C.T."/>
            <person name="Goker M."/>
            <person name="Salamov A."/>
            <person name="Wisecaver J."/>
            <person name="Long T.M."/>
            <person name="Aerts A.L."/>
            <person name="Barry K."/>
            <person name="Choi C."/>
            <person name="Clum A."/>
            <person name="Coughlan A.Y."/>
            <person name="Deshpande S."/>
            <person name="Douglass A.P."/>
            <person name="Hanson S.J."/>
            <person name="Klenk H.-P."/>
            <person name="Labutti K."/>
            <person name="Lapidus A."/>
            <person name="Lindquist E."/>
            <person name="Lipzen A."/>
            <person name="Meier-Kolthoff J.P."/>
            <person name="Ohm R.A."/>
            <person name="Otillar R.P."/>
            <person name="Pangilinan J."/>
            <person name="Peng Y."/>
            <person name="Rokas A."/>
            <person name="Rosa C.A."/>
            <person name="Scheuner C."/>
            <person name="Sibirny A.A."/>
            <person name="Slot J.C."/>
            <person name="Stielow J.B."/>
            <person name="Sun H."/>
            <person name="Kurtzman C.P."/>
            <person name="Blackwell M."/>
            <person name="Grigoriev I.V."/>
            <person name="Jeffries T.W."/>
        </authorList>
    </citation>
    <scope>NUCLEOTIDE SEQUENCE [LARGE SCALE GENOMIC DNA]</scope>
    <source>
        <strain evidence="2">NRRL YB-2248</strain>
    </source>
</reference>
<name>A0A1E4SU83_9ASCO</name>
<proteinExistence type="predicted"/>
<sequence>MKKKTSRKINQNKIIKADLIKLTKYQLDILEWYLKEHYVLNSSISKKNIEFIESEYMMGLKISERNHAKNLRISLEKVMILNMCDWNDDDDDDDTTCNLQSSSYKSLKCLNDNNQSYNSNDINIKTNKATQLEINSEYPALQYYAFMTITSPNLKYLNDFKFREIRQQQQKTKSININSNEHLFENENDDYRGFFIDLINEHRDVRYTELILNYYLVNLKLFDRVLNRSLSSLSSSSYLKNYKVWKSTSDVVTEYTYLWFDIDSGSGIAQYGNVCDFEYVDTDDTSSCYEFDDGFDSHGCFDPGGGG</sequence>
<keyword evidence="2" id="KW-1185">Reference proteome</keyword>
<dbReference type="EMBL" id="KV453868">
    <property type="protein sequence ID" value="ODV83076.1"/>
    <property type="molecule type" value="Genomic_DNA"/>
</dbReference>